<organism evidence="7 8">
    <name type="scientific">Leptobrachium leishanense</name>
    <name type="common">Leishan spiny toad</name>
    <dbReference type="NCBI Taxonomy" id="445787"/>
    <lineage>
        <taxon>Eukaryota</taxon>
        <taxon>Metazoa</taxon>
        <taxon>Chordata</taxon>
        <taxon>Craniata</taxon>
        <taxon>Vertebrata</taxon>
        <taxon>Euteleostomi</taxon>
        <taxon>Amphibia</taxon>
        <taxon>Batrachia</taxon>
        <taxon>Anura</taxon>
        <taxon>Pelobatoidea</taxon>
        <taxon>Megophryidae</taxon>
        <taxon>Leptobrachium</taxon>
    </lineage>
</organism>
<keyword evidence="3" id="KW-0732">Signal</keyword>
<dbReference type="InterPro" id="IPR010335">
    <property type="entry name" value="Mesothelin"/>
</dbReference>
<sequence length="1003" mass="108909">MSLLSQMWHNRPVFSESQIISVKETLLDVTLTQLSTSFYLYGTQNWTVLFQNDLVTLLPYFNQSLLQLLPSDLTCSSYQQIVKEFTLNFASLSNQTKEDIFNHFIKRYLIQTTSSTDSKPKCYNSSAIDKDAWLFNNLHYCLTYATPEDLKLFVDGHMQLLEDFSVDKTTFNLIDLLDLTESLKKYFAELITAKNSSISLSSIPQKILCYAIGNLNFNSMNQSEALKIVDLIKQCGSTYNLTLPSIVMESFTTVITADVFQNLGSLAAGLSSSVILQKATGAVLVENLQTLSKIETWTVTQASTIVTKITQTNFQMTASNMESLGSLVAGMDSSFLAKLNSTEITALAQNEKFVSNLRHASAGLKQSFVQKVTTTQTNVFMVVPPSLANQISASKLLSTTTITITQINQMSWSTSQAQILFRTALSMTTDYSTLSSNILQGFTCGAAADLSDAQFQSLLKSMKGVSVSASQLKCIAKRLSTLSISSTITYYSAEVLLFMGSSSFTSNCQQYFNLVGQSNINLLPVTSPVRTSLLSSAMSCLKISSTSITEQNLRSLGALSCDLSDSAILTADKYVLTVLKSCSSFTDAQKTAINTKLISVYGYSSSWTISTLNDIGSLASVLSSKTLSQVSTVSQKRFFPGFLTTVKTQYKTSFTYVMTQLKTSKVTNRAKTVNCTNLTTDEVVTQQDLIVVDYASSDLQNCLIPEVMIESLGTLGGLAFDNDQLLVLKSKLDKLQYFPDGVPEDYLPLLGNIATVYSVKEVAKWNITQLKTLEFLLDNGSWQSNTETVNALIMQFLKQSNSSLDATVLTVIAPYVCLLNRTIIDDITAGAIGTSPATLHTSTCSQSNKNVLFDKVKSAYQSVGSSGNANYLLLAPTIGGARSADLVQIAKGSPQMDIDVFAGLNPDAVKNLNVTTLKSLLGPNVADLSTISSEAVVAAWIATHTQSEVAALGLNMTAGLPRPTPDGFIMLNAVTSGAAPHHFVPLLLSSILAAILHMAVPLF</sequence>
<evidence type="ECO:0000256" key="1">
    <source>
        <dbReference type="ARBA" id="ARBA00004370"/>
    </source>
</evidence>
<dbReference type="AlphaFoldDB" id="A0A8C5Q5H4"/>
<dbReference type="Proteomes" id="UP000694569">
    <property type="component" value="Unplaced"/>
</dbReference>
<keyword evidence="4" id="KW-0130">Cell adhesion</keyword>
<evidence type="ECO:0008006" key="9">
    <source>
        <dbReference type="Google" id="ProtNLM"/>
    </source>
</evidence>
<dbReference type="GO" id="GO:0016020">
    <property type="term" value="C:membrane"/>
    <property type="evidence" value="ECO:0007669"/>
    <property type="project" value="UniProtKB-SubCell"/>
</dbReference>
<evidence type="ECO:0000256" key="5">
    <source>
        <dbReference type="ARBA" id="ARBA00023136"/>
    </source>
</evidence>
<proteinExistence type="inferred from homology"/>
<evidence type="ECO:0000256" key="4">
    <source>
        <dbReference type="ARBA" id="ARBA00022889"/>
    </source>
</evidence>
<dbReference type="InterPro" id="IPR026664">
    <property type="entry name" value="Stereocilin-rel"/>
</dbReference>
<reference evidence="7" key="2">
    <citation type="submission" date="2025-09" db="UniProtKB">
        <authorList>
            <consortium name="Ensembl"/>
        </authorList>
    </citation>
    <scope>IDENTIFICATION</scope>
</reference>
<comment type="subcellular location">
    <subcellularLocation>
        <location evidence="1">Membrane</location>
    </subcellularLocation>
</comment>
<dbReference type="Gene3D" id="1.20.970.40">
    <property type="match status" value="1"/>
</dbReference>
<protein>
    <recommendedName>
        <fullName evidence="9">Otoancorin</fullName>
    </recommendedName>
</protein>
<dbReference type="OrthoDB" id="9909579at2759"/>
<accession>A0A8C5Q5H4</accession>
<reference evidence="7" key="1">
    <citation type="submission" date="2025-08" db="UniProtKB">
        <authorList>
            <consortium name="Ensembl"/>
        </authorList>
    </citation>
    <scope>IDENTIFICATION</scope>
</reference>
<dbReference type="GO" id="GO:0007160">
    <property type="term" value="P:cell-matrix adhesion"/>
    <property type="evidence" value="ECO:0007669"/>
    <property type="project" value="TreeGrafter"/>
</dbReference>
<comment type="similarity">
    <text evidence="2">Belongs to the mesothelin family.</text>
</comment>
<evidence type="ECO:0000313" key="8">
    <source>
        <dbReference type="Proteomes" id="UP000694569"/>
    </source>
</evidence>
<evidence type="ECO:0000256" key="2">
    <source>
        <dbReference type="ARBA" id="ARBA00011016"/>
    </source>
</evidence>
<keyword evidence="8" id="KW-1185">Reference proteome</keyword>
<keyword evidence="5" id="KW-0472">Membrane</keyword>
<dbReference type="Pfam" id="PF06060">
    <property type="entry name" value="Mesothelin"/>
    <property type="match status" value="1"/>
</dbReference>
<dbReference type="PANTHER" id="PTHR23412">
    <property type="entry name" value="STEREOCILIN RELATED"/>
    <property type="match status" value="1"/>
</dbReference>
<evidence type="ECO:0000313" key="7">
    <source>
        <dbReference type="Ensembl" id="ENSLLEP00000032169.1"/>
    </source>
</evidence>
<evidence type="ECO:0000256" key="6">
    <source>
        <dbReference type="ARBA" id="ARBA00023180"/>
    </source>
</evidence>
<evidence type="ECO:0000256" key="3">
    <source>
        <dbReference type="ARBA" id="ARBA00022729"/>
    </source>
</evidence>
<dbReference type="GO" id="GO:0009986">
    <property type="term" value="C:cell surface"/>
    <property type="evidence" value="ECO:0007669"/>
    <property type="project" value="TreeGrafter"/>
</dbReference>
<dbReference type="PANTHER" id="PTHR23412:SF20">
    <property type="match status" value="1"/>
</dbReference>
<dbReference type="Ensembl" id="ENSLLET00000033404.1">
    <property type="protein sequence ID" value="ENSLLEP00000032169.1"/>
    <property type="gene ID" value="ENSLLEG00000020382.1"/>
</dbReference>
<name>A0A8C5Q5H4_9ANUR</name>
<keyword evidence="6" id="KW-0325">Glycoprotein</keyword>
<dbReference type="GeneTree" id="ENSGT00950000182957"/>